<dbReference type="AlphaFoldDB" id="A0A1I7WF20"/>
<accession>A0A1I7WF20</accession>
<dbReference type="Proteomes" id="UP000095283">
    <property type="component" value="Unplaced"/>
</dbReference>
<proteinExistence type="predicted"/>
<protein>
    <submittedName>
        <fullName evidence="2">Transposase</fullName>
    </submittedName>
</protein>
<keyword evidence="1" id="KW-1185">Reference proteome</keyword>
<evidence type="ECO:0000313" key="1">
    <source>
        <dbReference type="Proteomes" id="UP000095283"/>
    </source>
</evidence>
<dbReference type="WBParaSite" id="Hba_03513">
    <property type="protein sequence ID" value="Hba_03513"/>
    <property type="gene ID" value="Hba_03513"/>
</dbReference>
<reference evidence="2" key="1">
    <citation type="submission" date="2016-11" db="UniProtKB">
        <authorList>
            <consortium name="WormBaseParasite"/>
        </authorList>
    </citation>
    <scope>IDENTIFICATION</scope>
</reference>
<organism evidence="1 2">
    <name type="scientific">Heterorhabditis bacteriophora</name>
    <name type="common">Entomopathogenic nematode worm</name>
    <dbReference type="NCBI Taxonomy" id="37862"/>
    <lineage>
        <taxon>Eukaryota</taxon>
        <taxon>Metazoa</taxon>
        <taxon>Ecdysozoa</taxon>
        <taxon>Nematoda</taxon>
        <taxon>Chromadorea</taxon>
        <taxon>Rhabditida</taxon>
        <taxon>Rhabditina</taxon>
        <taxon>Rhabditomorpha</taxon>
        <taxon>Strongyloidea</taxon>
        <taxon>Heterorhabditidae</taxon>
        <taxon>Heterorhabditis</taxon>
    </lineage>
</organism>
<evidence type="ECO:0000313" key="2">
    <source>
        <dbReference type="WBParaSite" id="Hba_03513"/>
    </source>
</evidence>
<name>A0A1I7WF20_HETBA</name>
<sequence>MIKSMSVKFSYKEYLSIGRDKDYLVSESWNKKNGLCHQQLRIDMQLINLKHKNRVEIIEQDNLEILTKKERKGKKASIEEGLYHWWNHYVSVLNH</sequence>